<dbReference type="AlphaFoldDB" id="A0AAE1JGB0"/>
<dbReference type="EMBL" id="JAWXYG010000006">
    <property type="protein sequence ID" value="KAK4270027.1"/>
    <property type="molecule type" value="Genomic_DNA"/>
</dbReference>
<comment type="caution">
    <text evidence="1">The sequence shown here is derived from an EMBL/GenBank/DDBJ whole genome shotgun (WGS) entry which is preliminary data.</text>
</comment>
<gene>
    <name evidence="1" type="ORF">QN277_023115</name>
</gene>
<organism evidence="1 2">
    <name type="scientific">Acacia crassicarpa</name>
    <name type="common">northern wattle</name>
    <dbReference type="NCBI Taxonomy" id="499986"/>
    <lineage>
        <taxon>Eukaryota</taxon>
        <taxon>Viridiplantae</taxon>
        <taxon>Streptophyta</taxon>
        <taxon>Embryophyta</taxon>
        <taxon>Tracheophyta</taxon>
        <taxon>Spermatophyta</taxon>
        <taxon>Magnoliopsida</taxon>
        <taxon>eudicotyledons</taxon>
        <taxon>Gunneridae</taxon>
        <taxon>Pentapetalae</taxon>
        <taxon>rosids</taxon>
        <taxon>fabids</taxon>
        <taxon>Fabales</taxon>
        <taxon>Fabaceae</taxon>
        <taxon>Caesalpinioideae</taxon>
        <taxon>mimosoid clade</taxon>
        <taxon>Acacieae</taxon>
        <taxon>Acacia</taxon>
    </lineage>
</organism>
<sequence>MPSSILRKMLNSIRGGLPSTIPRSESQQQNLLLDEGLEISDSFCDTNCVDISRLEDCLGHHFIQIGNNTEIFHTLSEIVSQVLNLKNYSDDCILPGDNYPYWLTFKGEGAFVKFKVPPIIGCDHLKGMAICCVYFPSGDLDNQACESCIIGLMIINYTKKTTLYMEEDKLASLEEAERKEIISNLNSDDEVQVTAVVRNGFTLKKMGVYLIYNESFDEQMQPSTSSTKHKCEEQ</sequence>
<protein>
    <submittedName>
        <fullName evidence="1">Uncharacterized protein</fullName>
    </submittedName>
</protein>
<reference evidence="1" key="1">
    <citation type="submission" date="2023-10" db="EMBL/GenBank/DDBJ databases">
        <title>Chromosome-level genome of the transformable northern wattle, Acacia crassicarpa.</title>
        <authorList>
            <person name="Massaro I."/>
            <person name="Sinha N.R."/>
            <person name="Poethig S."/>
            <person name="Leichty A.R."/>
        </authorList>
    </citation>
    <scope>NUCLEOTIDE SEQUENCE</scope>
    <source>
        <strain evidence="1">Acra3RX</strain>
        <tissue evidence="1">Leaf</tissue>
    </source>
</reference>
<evidence type="ECO:0000313" key="2">
    <source>
        <dbReference type="Proteomes" id="UP001293593"/>
    </source>
</evidence>
<keyword evidence="2" id="KW-1185">Reference proteome</keyword>
<dbReference type="Proteomes" id="UP001293593">
    <property type="component" value="Unassembled WGS sequence"/>
</dbReference>
<name>A0AAE1JGB0_9FABA</name>
<evidence type="ECO:0000313" key="1">
    <source>
        <dbReference type="EMBL" id="KAK4270027.1"/>
    </source>
</evidence>
<proteinExistence type="predicted"/>
<accession>A0AAE1JGB0</accession>